<gene>
    <name evidence="6" type="ORF">Q4494_13535</name>
</gene>
<dbReference type="InterPro" id="IPR003142">
    <property type="entry name" value="BPL_C"/>
</dbReference>
<evidence type="ECO:0000256" key="3">
    <source>
        <dbReference type="ARBA" id="ARBA00024227"/>
    </source>
</evidence>
<proteinExistence type="predicted"/>
<dbReference type="PANTHER" id="PTHR12835:SF5">
    <property type="entry name" value="BIOTIN--PROTEIN LIGASE"/>
    <property type="match status" value="1"/>
</dbReference>
<accession>A0AAW7XV11</accession>
<reference evidence="6" key="1">
    <citation type="submission" date="2023-07" db="EMBL/GenBank/DDBJ databases">
        <title>Genome content predicts the carbon catabolic preferences of heterotrophic bacteria.</title>
        <authorList>
            <person name="Gralka M."/>
        </authorList>
    </citation>
    <scope>NUCLEOTIDE SEQUENCE</scope>
    <source>
        <strain evidence="6">I2M02</strain>
    </source>
</reference>
<feature type="domain" description="BPL/LPL catalytic" evidence="5">
    <location>
        <begin position="10"/>
        <end position="186"/>
    </location>
</feature>
<dbReference type="GO" id="GO:0005737">
    <property type="term" value="C:cytoplasm"/>
    <property type="evidence" value="ECO:0007669"/>
    <property type="project" value="TreeGrafter"/>
</dbReference>
<protein>
    <recommendedName>
        <fullName evidence="3">biotin--[biotin carboxyl-carrier protein] ligase</fullName>
        <ecNumber evidence="3">6.3.4.15</ecNumber>
    </recommendedName>
</protein>
<evidence type="ECO:0000313" key="6">
    <source>
        <dbReference type="EMBL" id="MDO6458106.1"/>
    </source>
</evidence>
<dbReference type="CDD" id="cd16442">
    <property type="entry name" value="BPL"/>
    <property type="match status" value="1"/>
</dbReference>
<evidence type="ECO:0000313" key="7">
    <source>
        <dbReference type="Proteomes" id="UP001169823"/>
    </source>
</evidence>
<comment type="caution">
    <text evidence="6">The sequence shown here is derived from an EMBL/GenBank/DDBJ whole genome shotgun (WGS) entry which is preliminary data.</text>
</comment>
<dbReference type="RefSeq" id="WP_303484455.1">
    <property type="nucleotide sequence ID" value="NZ_JAUOPJ010000011.1"/>
</dbReference>
<evidence type="ECO:0000256" key="1">
    <source>
        <dbReference type="ARBA" id="ARBA00022598"/>
    </source>
</evidence>
<dbReference type="AlphaFoldDB" id="A0AAW7XV11"/>
<dbReference type="SUPFAM" id="SSF55681">
    <property type="entry name" value="Class II aaRS and biotin synthetases"/>
    <property type="match status" value="1"/>
</dbReference>
<dbReference type="EC" id="6.3.4.15" evidence="3"/>
<dbReference type="InterPro" id="IPR045864">
    <property type="entry name" value="aa-tRNA-synth_II/BPL/LPL"/>
</dbReference>
<dbReference type="EMBL" id="JAUOPJ010000011">
    <property type="protein sequence ID" value="MDO6458106.1"/>
    <property type="molecule type" value="Genomic_DNA"/>
</dbReference>
<name>A0AAW7XV11_9RHOB</name>
<comment type="catalytic activity">
    <reaction evidence="4">
        <text>biotin + L-lysyl-[protein] + ATP = N(6)-biotinyl-L-lysyl-[protein] + AMP + diphosphate + H(+)</text>
        <dbReference type="Rhea" id="RHEA:11756"/>
        <dbReference type="Rhea" id="RHEA-COMP:9752"/>
        <dbReference type="Rhea" id="RHEA-COMP:10505"/>
        <dbReference type="ChEBI" id="CHEBI:15378"/>
        <dbReference type="ChEBI" id="CHEBI:29969"/>
        <dbReference type="ChEBI" id="CHEBI:30616"/>
        <dbReference type="ChEBI" id="CHEBI:33019"/>
        <dbReference type="ChEBI" id="CHEBI:57586"/>
        <dbReference type="ChEBI" id="CHEBI:83144"/>
        <dbReference type="ChEBI" id="CHEBI:456215"/>
        <dbReference type="EC" id="6.3.4.15"/>
    </reaction>
</comment>
<evidence type="ECO:0000259" key="5">
    <source>
        <dbReference type="PROSITE" id="PS51733"/>
    </source>
</evidence>
<keyword evidence="2" id="KW-0092">Biotin</keyword>
<keyword evidence="1 6" id="KW-0436">Ligase</keyword>
<dbReference type="Pfam" id="PF03099">
    <property type="entry name" value="BPL_LplA_LipB"/>
    <property type="match status" value="1"/>
</dbReference>
<dbReference type="GO" id="GO:0004077">
    <property type="term" value="F:biotin--[biotin carboxyl-carrier protein] ligase activity"/>
    <property type="evidence" value="ECO:0007669"/>
    <property type="project" value="UniProtKB-EC"/>
</dbReference>
<dbReference type="Gene3D" id="3.30.930.10">
    <property type="entry name" value="Bira Bifunctional Protein, Domain 2"/>
    <property type="match status" value="1"/>
</dbReference>
<sequence>MPDSRHIWPEGVGRTVLPTVDSTMSEAARVAASCAFPQWILAQVQTAGHGRRGRAWTMPKGNFAATLLMFPQERPEIIALRSFVSALALYDAFVAVTGRSDPFALKWPNDVLLNGGKVAGILLERGPAHLSIGIGVNLAEAPPVSMVEEGALPPVSLAHETGALVEPEEFLDQLAPAYAHWEAQFTSFGFGPIREAWLSRAARLGTEIRARTICETHHGIFETVDAFGNLVLATPKGKLSIPAAEVYF</sequence>
<dbReference type="PROSITE" id="PS51733">
    <property type="entry name" value="BPL_LPL_CATALYTIC"/>
    <property type="match status" value="1"/>
</dbReference>
<dbReference type="NCBIfam" id="TIGR00121">
    <property type="entry name" value="birA_ligase"/>
    <property type="match status" value="1"/>
</dbReference>
<dbReference type="PANTHER" id="PTHR12835">
    <property type="entry name" value="BIOTIN PROTEIN LIGASE"/>
    <property type="match status" value="1"/>
</dbReference>
<dbReference type="Pfam" id="PF02237">
    <property type="entry name" value="BPL_C"/>
    <property type="match status" value="1"/>
</dbReference>
<organism evidence="6 7">
    <name type="scientific">Celeribacter halophilus</name>
    <dbReference type="NCBI Taxonomy" id="576117"/>
    <lineage>
        <taxon>Bacteria</taxon>
        <taxon>Pseudomonadati</taxon>
        <taxon>Pseudomonadota</taxon>
        <taxon>Alphaproteobacteria</taxon>
        <taxon>Rhodobacterales</taxon>
        <taxon>Roseobacteraceae</taxon>
        <taxon>Celeribacter</taxon>
    </lineage>
</organism>
<evidence type="ECO:0000256" key="4">
    <source>
        <dbReference type="ARBA" id="ARBA00047846"/>
    </source>
</evidence>
<dbReference type="InterPro" id="IPR004408">
    <property type="entry name" value="Biotin_CoA_COase_ligase"/>
</dbReference>
<dbReference type="InterPro" id="IPR004143">
    <property type="entry name" value="BPL_LPL_catalytic"/>
</dbReference>
<dbReference type="Proteomes" id="UP001169823">
    <property type="component" value="Unassembled WGS sequence"/>
</dbReference>
<evidence type="ECO:0000256" key="2">
    <source>
        <dbReference type="ARBA" id="ARBA00023267"/>
    </source>
</evidence>